<evidence type="ECO:0000256" key="2">
    <source>
        <dbReference type="ARBA" id="ARBA00023015"/>
    </source>
</evidence>
<comment type="caution">
    <text evidence="6">The sequence shown here is derived from an EMBL/GenBank/DDBJ whole genome shotgun (WGS) entry which is preliminary data.</text>
</comment>
<evidence type="ECO:0000313" key="6">
    <source>
        <dbReference type="EMBL" id="KAF6139680.1"/>
    </source>
</evidence>
<dbReference type="PROSITE" id="PS50888">
    <property type="entry name" value="BHLH"/>
    <property type="match status" value="1"/>
</dbReference>
<dbReference type="PANTHER" id="PTHR45914:SF12">
    <property type="entry name" value="TRANSCRIPTION FACTOR BHLH87"/>
    <property type="match status" value="1"/>
</dbReference>
<dbReference type="PANTHER" id="PTHR45914">
    <property type="entry name" value="TRANSCRIPTION FACTOR HEC3-RELATED"/>
    <property type="match status" value="1"/>
</dbReference>
<dbReference type="CDD" id="cd11454">
    <property type="entry name" value="bHLH_AtIND_like"/>
    <property type="match status" value="1"/>
</dbReference>
<dbReference type="EMBL" id="JACGCM010002459">
    <property type="protein sequence ID" value="KAF6139680.1"/>
    <property type="molecule type" value="Genomic_DNA"/>
</dbReference>
<gene>
    <name evidence="6" type="ORF">GIB67_002485</name>
</gene>
<dbReference type="Proteomes" id="UP000541444">
    <property type="component" value="Unassembled WGS sequence"/>
</dbReference>
<proteinExistence type="predicted"/>
<dbReference type="InterPro" id="IPR011598">
    <property type="entry name" value="bHLH_dom"/>
</dbReference>
<dbReference type="Pfam" id="PF00010">
    <property type="entry name" value="HLH"/>
    <property type="match status" value="1"/>
</dbReference>
<protein>
    <recommendedName>
        <fullName evidence="5">BHLH domain-containing protein</fullName>
    </recommendedName>
</protein>
<keyword evidence="7" id="KW-1185">Reference proteome</keyword>
<keyword evidence="3" id="KW-0804">Transcription</keyword>
<keyword evidence="4" id="KW-0539">Nucleus</keyword>
<dbReference type="InterPro" id="IPR045843">
    <property type="entry name" value="IND-like"/>
</dbReference>
<comment type="subcellular location">
    <subcellularLocation>
        <location evidence="1">Nucleus</location>
    </subcellularLocation>
</comment>
<dbReference type="SUPFAM" id="SSF47459">
    <property type="entry name" value="HLH, helix-loop-helix DNA-binding domain"/>
    <property type="match status" value="1"/>
</dbReference>
<dbReference type="OrthoDB" id="2017571at2759"/>
<dbReference type="SMART" id="SM00353">
    <property type="entry name" value="HLH"/>
    <property type="match status" value="1"/>
</dbReference>
<dbReference type="GO" id="GO:0005634">
    <property type="term" value="C:nucleus"/>
    <property type="evidence" value="ECO:0007669"/>
    <property type="project" value="UniProtKB-SubCell"/>
</dbReference>
<dbReference type="Gene3D" id="4.10.280.10">
    <property type="entry name" value="Helix-loop-helix DNA-binding domain"/>
    <property type="match status" value="1"/>
</dbReference>
<accession>A0A7J7LAX7</accession>
<evidence type="ECO:0000313" key="7">
    <source>
        <dbReference type="Proteomes" id="UP000541444"/>
    </source>
</evidence>
<dbReference type="AlphaFoldDB" id="A0A7J7LAX7"/>
<keyword evidence="2" id="KW-0805">Transcription regulation</keyword>
<sequence>MFDILRSTWFFYGGSIFYNKVRAVGRDSEGLVVMDNLDWKNAFGIKNIQSCLWSNQEREFEEIAMASMSPWSPLIQDFATTADRVVVVKKGNTNEDIGVNSTGSTESINCLLSTTYSNTDTSVEDDDDISMIFSDCRNLLNFSSSTSGESENIIPKQGKKEISHEINEARDESFSDTRPNSETWKAARKSIQTHEGNSNQIGKKNKNCHYEDHPSMNSMFGGGFRHITESQPKAKKPRLEKQQKITNINFQQGNSSTTSLDPHEHHEPDVEAIAQMKEMVYRAAAFRPVHLGLEVVEKPKRKNVRISSDPQTVAARQRREKISERIRVLQQLVPGGSKMDTASMLEEAANYLKFLRSQVKTLQTFGNKPENSPSCNTANDLPFSASPLFNQTLPMQSWFTFQNPNPTLPTI</sequence>
<evidence type="ECO:0000256" key="1">
    <source>
        <dbReference type="ARBA" id="ARBA00004123"/>
    </source>
</evidence>
<feature type="domain" description="BHLH" evidence="5">
    <location>
        <begin position="306"/>
        <end position="355"/>
    </location>
</feature>
<organism evidence="6 7">
    <name type="scientific">Kingdonia uniflora</name>
    <dbReference type="NCBI Taxonomy" id="39325"/>
    <lineage>
        <taxon>Eukaryota</taxon>
        <taxon>Viridiplantae</taxon>
        <taxon>Streptophyta</taxon>
        <taxon>Embryophyta</taxon>
        <taxon>Tracheophyta</taxon>
        <taxon>Spermatophyta</taxon>
        <taxon>Magnoliopsida</taxon>
        <taxon>Ranunculales</taxon>
        <taxon>Circaeasteraceae</taxon>
        <taxon>Kingdonia</taxon>
    </lineage>
</organism>
<reference evidence="6 7" key="1">
    <citation type="journal article" date="2020" name="IScience">
        <title>Genome Sequencing of the Endangered Kingdonia uniflora (Circaeasteraceae, Ranunculales) Reveals Potential Mechanisms of Evolutionary Specialization.</title>
        <authorList>
            <person name="Sun Y."/>
            <person name="Deng T."/>
            <person name="Zhang A."/>
            <person name="Moore M.J."/>
            <person name="Landis J.B."/>
            <person name="Lin N."/>
            <person name="Zhang H."/>
            <person name="Zhang X."/>
            <person name="Huang J."/>
            <person name="Zhang X."/>
            <person name="Sun H."/>
            <person name="Wang H."/>
        </authorList>
    </citation>
    <scope>NUCLEOTIDE SEQUENCE [LARGE SCALE GENOMIC DNA]</scope>
    <source>
        <strain evidence="6">TB1705</strain>
        <tissue evidence="6">Leaf</tissue>
    </source>
</reference>
<evidence type="ECO:0000256" key="4">
    <source>
        <dbReference type="ARBA" id="ARBA00023242"/>
    </source>
</evidence>
<evidence type="ECO:0000259" key="5">
    <source>
        <dbReference type="PROSITE" id="PS50888"/>
    </source>
</evidence>
<name>A0A7J7LAX7_9MAGN</name>
<dbReference type="GO" id="GO:0046983">
    <property type="term" value="F:protein dimerization activity"/>
    <property type="evidence" value="ECO:0007669"/>
    <property type="project" value="InterPro"/>
</dbReference>
<evidence type="ECO:0000256" key="3">
    <source>
        <dbReference type="ARBA" id="ARBA00023163"/>
    </source>
</evidence>
<dbReference type="InterPro" id="IPR036638">
    <property type="entry name" value="HLH_DNA-bd_sf"/>
</dbReference>
<dbReference type="GO" id="GO:0003700">
    <property type="term" value="F:DNA-binding transcription factor activity"/>
    <property type="evidence" value="ECO:0007669"/>
    <property type="project" value="InterPro"/>
</dbReference>